<dbReference type="EMBL" id="QHBU01000268">
    <property type="protein sequence ID" value="PZR78153.1"/>
    <property type="molecule type" value="Genomic_DNA"/>
</dbReference>
<dbReference type="PANTHER" id="PTHR33867">
    <property type="entry name" value="RIBOSOME MATURATION FACTOR RIMP"/>
    <property type="match status" value="1"/>
</dbReference>
<evidence type="ECO:0000256" key="1">
    <source>
        <dbReference type="ARBA" id="ARBA00022490"/>
    </source>
</evidence>
<dbReference type="PANTHER" id="PTHR33867:SF1">
    <property type="entry name" value="RIBOSOME MATURATION FACTOR RIMP"/>
    <property type="match status" value="1"/>
</dbReference>
<keyword evidence="2 3" id="KW-0690">Ribosome biogenesis</keyword>
<feature type="domain" description="Ribosome maturation factor RimP N-terminal" evidence="4">
    <location>
        <begin position="12"/>
        <end position="83"/>
    </location>
</feature>
<keyword evidence="1 3" id="KW-0963">Cytoplasm</keyword>
<comment type="function">
    <text evidence="3">Required for maturation of 30S ribosomal subunits.</text>
</comment>
<accession>A0A934N9Q7</accession>
<dbReference type="Proteomes" id="UP000248724">
    <property type="component" value="Unassembled WGS sequence"/>
</dbReference>
<dbReference type="InterPro" id="IPR036847">
    <property type="entry name" value="RimP_C_sf"/>
</dbReference>
<name>A0A2W5YYU7_9BACT</name>
<comment type="subcellular location">
    <subcellularLocation>
        <location evidence="3">Cytoplasm</location>
    </subcellularLocation>
</comment>
<reference evidence="5 8" key="3">
    <citation type="submission" date="2020-10" db="EMBL/GenBank/DDBJ databases">
        <title>Ca. Dormibacterota MAGs.</title>
        <authorList>
            <person name="Montgomery K."/>
        </authorList>
    </citation>
    <scope>NUCLEOTIDE SEQUENCE [LARGE SCALE GENOMIC DNA]</scope>
    <source>
        <strain evidence="5">SC8812_S17_18</strain>
    </source>
</reference>
<sequence length="154" mass="17163">MNTVSTEQLIELVQPSLRHLGLDLVDLQWRPGRSSVLRLVIDSAQGVSLDDCERVSHAVGAVLDAYDPIAGRYALEVSSPGAERPLRTELEWQSAVGRRVNVRVRSGDAEMIIEGRLLHLDDSSVEVEARDRNRRRLTTLFRADVIAARIVVDI</sequence>
<evidence type="ECO:0000256" key="3">
    <source>
        <dbReference type="HAMAP-Rule" id="MF_01077"/>
    </source>
</evidence>
<evidence type="ECO:0000313" key="8">
    <source>
        <dbReference type="Proteomes" id="UP000606991"/>
    </source>
</evidence>
<evidence type="ECO:0000313" key="7">
    <source>
        <dbReference type="Proteomes" id="UP000248724"/>
    </source>
</evidence>
<dbReference type="RefSeq" id="WP_337310730.1">
    <property type="nucleotide sequence ID" value="NZ_JAEKNS010000069.1"/>
</dbReference>
<dbReference type="Proteomes" id="UP000606991">
    <property type="component" value="Unassembled WGS sequence"/>
</dbReference>
<dbReference type="GO" id="GO:0000028">
    <property type="term" value="P:ribosomal small subunit assembly"/>
    <property type="evidence" value="ECO:0007669"/>
    <property type="project" value="TreeGrafter"/>
</dbReference>
<dbReference type="InterPro" id="IPR035956">
    <property type="entry name" value="RimP_N_sf"/>
</dbReference>
<evidence type="ECO:0000256" key="2">
    <source>
        <dbReference type="ARBA" id="ARBA00022517"/>
    </source>
</evidence>
<protein>
    <recommendedName>
        <fullName evidence="3">Ribosome maturation factor RimP</fullName>
    </recommendedName>
</protein>
<comment type="caution">
    <text evidence="6">The sequence shown here is derived from an EMBL/GenBank/DDBJ whole genome shotgun (WGS) entry which is preliminary data.</text>
</comment>
<dbReference type="GO" id="GO:0005829">
    <property type="term" value="C:cytosol"/>
    <property type="evidence" value="ECO:0007669"/>
    <property type="project" value="TreeGrafter"/>
</dbReference>
<evidence type="ECO:0000259" key="4">
    <source>
        <dbReference type="Pfam" id="PF02576"/>
    </source>
</evidence>
<accession>A0A2W5YYU7</accession>
<reference evidence="6 7" key="1">
    <citation type="journal article" date="2017" name="Nature">
        <title>Atmospheric trace gases support primary production in Antarctic desert surface soil.</title>
        <authorList>
            <person name="Ji M."/>
            <person name="Greening C."/>
            <person name="Vanwonterghem I."/>
            <person name="Carere C.R."/>
            <person name="Bay S.K."/>
            <person name="Steen J.A."/>
            <person name="Montgomery K."/>
            <person name="Lines T."/>
            <person name="Beardall J."/>
            <person name="van Dorst J."/>
            <person name="Snape I."/>
            <person name="Stott M.B."/>
            <person name="Hugenholtz P."/>
            <person name="Ferrari B.C."/>
        </authorList>
    </citation>
    <scope>NUCLEOTIDE SEQUENCE [LARGE SCALE GENOMIC DNA]</scope>
    <source>
        <strain evidence="6">RRmetagenome_bin12</strain>
    </source>
</reference>
<dbReference type="EMBL" id="JAEKNS010000069">
    <property type="protein sequence ID" value="MBJ7594487.1"/>
    <property type="molecule type" value="Genomic_DNA"/>
</dbReference>
<evidence type="ECO:0000313" key="5">
    <source>
        <dbReference type="EMBL" id="MBJ7594487.1"/>
    </source>
</evidence>
<dbReference type="HAMAP" id="MF_01077">
    <property type="entry name" value="RimP"/>
    <property type="match status" value="1"/>
</dbReference>
<dbReference type="FunFam" id="3.30.300.70:FF:000001">
    <property type="entry name" value="Ribosome maturation factor RimP"/>
    <property type="match status" value="1"/>
</dbReference>
<dbReference type="AlphaFoldDB" id="A0A2W5YYU7"/>
<reference evidence="6" key="2">
    <citation type="submission" date="2018-05" db="EMBL/GenBank/DDBJ databases">
        <authorList>
            <person name="Ferrari B."/>
        </authorList>
    </citation>
    <scope>NUCLEOTIDE SEQUENCE</scope>
    <source>
        <strain evidence="6">RRmetagenome_bin12</strain>
    </source>
</reference>
<dbReference type="Pfam" id="PF02576">
    <property type="entry name" value="RimP_N"/>
    <property type="match status" value="1"/>
</dbReference>
<dbReference type="InterPro" id="IPR003728">
    <property type="entry name" value="Ribosome_maturation_RimP"/>
</dbReference>
<dbReference type="Gene3D" id="3.30.300.70">
    <property type="entry name" value="RimP-like superfamily, N-terminal"/>
    <property type="match status" value="1"/>
</dbReference>
<dbReference type="GO" id="GO:0006412">
    <property type="term" value="P:translation"/>
    <property type="evidence" value="ECO:0007669"/>
    <property type="project" value="TreeGrafter"/>
</dbReference>
<dbReference type="SUPFAM" id="SSF75420">
    <property type="entry name" value="YhbC-like, N-terminal domain"/>
    <property type="match status" value="1"/>
</dbReference>
<dbReference type="InterPro" id="IPR028989">
    <property type="entry name" value="RimP_N"/>
</dbReference>
<comment type="similarity">
    <text evidence="3">Belongs to the RimP family.</text>
</comment>
<gene>
    <name evidence="3" type="primary">rimP</name>
    <name evidence="6" type="ORF">DLM65_13865</name>
    <name evidence="5" type="ORF">JF886_06415</name>
</gene>
<organism evidence="6 7">
    <name type="scientific">Candidatus Aeolococcus gillhamiae</name>
    <dbReference type="NCBI Taxonomy" id="3127015"/>
    <lineage>
        <taxon>Bacteria</taxon>
        <taxon>Bacillati</taxon>
        <taxon>Candidatus Dormiibacterota</taxon>
        <taxon>Candidatus Dormibacteria</taxon>
        <taxon>Candidatus Aeolococcales</taxon>
        <taxon>Candidatus Aeolococcaceae</taxon>
        <taxon>Candidatus Aeolococcus</taxon>
    </lineage>
</organism>
<dbReference type="SUPFAM" id="SSF74942">
    <property type="entry name" value="YhbC-like, C-terminal domain"/>
    <property type="match status" value="1"/>
</dbReference>
<proteinExistence type="inferred from homology"/>
<evidence type="ECO:0000313" key="6">
    <source>
        <dbReference type="EMBL" id="PZR78153.1"/>
    </source>
</evidence>